<feature type="compositionally biased region" description="Basic and acidic residues" evidence="1">
    <location>
        <begin position="1"/>
        <end position="14"/>
    </location>
</feature>
<dbReference type="AlphaFoldDB" id="A0A9D8KZ42"/>
<feature type="region of interest" description="Disordered" evidence="1">
    <location>
        <begin position="1"/>
        <end position="24"/>
    </location>
</feature>
<dbReference type="EMBL" id="JAFKMG010000899">
    <property type="protein sequence ID" value="MBN8799583.1"/>
    <property type="molecule type" value="Genomic_DNA"/>
</dbReference>
<protein>
    <submittedName>
        <fullName evidence="2">Uncharacterized protein</fullName>
    </submittedName>
</protein>
<evidence type="ECO:0000256" key="1">
    <source>
        <dbReference type="SAM" id="MobiDB-lite"/>
    </source>
</evidence>
<organism evidence="2 3">
    <name type="scientific">Stenotrophomonas nitritireducens</name>
    <dbReference type="NCBI Taxonomy" id="83617"/>
    <lineage>
        <taxon>Bacteria</taxon>
        <taxon>Pseudomonadati</taxon>
        <taxon>Pseudomonadota</taxon>
        <taxon>Gammaproteobacteria</taxon>
        <taxon>Lysobacterales</taxon>
        <taxon>Lysobacteraceae</taxon>
        <taxon>Stenotrophomonas</taxon>
    </lineage>
</organism>
<proteinExistence type="predicted"/>
<comment type="caution">
    <text evidence="2">The sequence shown here is derived from an EMBL/GenBank/DDBJ whole genome shotgun (WGS) entry which is preliminary data.</text>
</comment>
<accession>A0A9D8KZ42</accession>
<reference evidence="2" key="1">
    <citation type="submission" date="2021-02" db="EMBL/GenBank/DDBJ databases">
        <title>Thiocyanate and organic carbon inputs drive convergent selection for specific autotrophic Afipia and Thiobacillus strains within complex microbiomes.</title>
        <authorList>
            <person name="Huddy R.J."/>
            <person name="Sachdeva R."/>
            <person name="Kadzinga F."/>
            <person name="Kantor R.S."/>
            <person name="Harrison S.T.L."/>
            <person name="Banfield J.F."/>
        </authorList>
    </citation>
    <scope>NUCLEOTIDE SEQUENCE</scope>
    <source>
        <strain evidence="2">SCN18_10_11_15_R1_P_69_7</strain>
    </source>
</reference>
<dbReference type="Proteomes" id="UP000664815">
    <property type="component" value="Unassembled WGS sequence"/>
</dbReference>
<sequence length="71" mass="7537">MRDELARSRKKPDSIKNPAPAPVRGFSFPASISTETMFITDTATHKHTARDAMRTAAACMALPPPPAAAAS</sequence>
<evidence type="ECO:0000313" key="3">
    <source>
        <dbReference type="Proteomes" id="UP000664815"/>
    </source>
</evidence>
<gene>
    <name evidence="2" type="ORF">J0H45_09540</name>
</gene>
<name>A0A9D8KZ42_9GAMM</name>
<evidence type="ECO:0000313" key="2">
    <source>
        <dbReference type="EMBL" id="MBN8799583.1"/>
    </source>
</evidence>